<dbReference type="Proteomes" id="UP000001025">
    <property type="component" value="Chromosome"/>
</dbReference>
<feature type="region of interest" description="Disordered" evidence="1">
    <location>
        <begin position="37"/>
        <end position="60"/>
    </location>
</feature>
<organism evidence="2 3">
    <name type="scientific">Rhodopirellula baltica (strain DSM 10527 / NCIMB 13988 / SH1)</name>
    <dbReference type="NCBI Taxonomy" id="243090"/>
    <lineage>
        <taxon>Bacteria</taxon>
        <taxon>Pseudomonadati</taxon>
        <taxon>Planctomycetota</taxon>
        <taxon>Planctomycetia</taxon>
        <taxon>Pirellulales</taxon>
        <taxon>Pirellulaceae</taxon>
        <taxon>Rhodopirellula</taxon>
    </lineage>
</organism>
<dbReference type="KEGG" id="rba:RB3783"/>
<dbReference type="EnsemblBacteria" id="CAD73406">
    <property type="protein sequence ID" value="CAD73406"/>
    <property type="gene ID" value="RB3783"/>
</dbReference>
<evidence type="ECO:0000256" key="1">
    <source>
        <dbReference type="SAM" id="MobiDB-lite"/>
    </source>
</evidence>
<gene>
    <name evidence="2" type="ordered locus">RB3783</name>
</gene>
<keyword evidence="3" id="KW-1185">Reference proteome</keyword>
<dbReference type="EMBL" id="BX294139">
    <property type="protein sequence ID" value="CAD73406.1"/>
    <property type="molecule type" value="Genomic_DNA"/>
</dbReference>
<proteinExistence type="predicted"/>
<feature type="region of interest" description="Disordered" evidence="1">
    <location>
        <begin position="1"/>
        <end position="20"/>
    </location>
</feature>
<reference evidence="2 3" key="1">
    <citation type="journal article" date="2003" name="Proc. Natl. Acad. Sci. U.S.A.">
        <title>Complete genome sequence of the marine planctomycete Pirellula sp. strain 1.</title>
        <authorList>
            <person name="Gloeckner F.O."/>
            <person name="Kube M."/>
            <person name="Bauer M."/>
            <person name="Teeling H."/>
            <person name="Lombardot T."/>
            <person name="Ludwig W."/>
            <person name="Gade D."/>
            <person name="Beck A."/>
            <person name="Borzym K."/>
            <person name="Heitmann K."/>
            <person name="Rabus R."/>
            <person name="Schlesner H."/>
            <person name="Amann R."/>
            <person name="Reinhardt R."/>
        </authorList>
    </citation>
    <scope>NUCLEOTIDE SEQUENCE [LARGE SCALE GENOMIC DNA]</scope>
    <source>
        <strain evidence="3">DSM 10527 / NCIMB 13988 / SH1</strain>
    </source>
</reference>
<dbReference type="HOGENOM" id="CLU_2938673_0_0_0"/>
<evidence type="ECO:0000313" key="2">
    <source>
        <dbReference type="EMBL" id="CAD73406.1"/>
    </source>
</evidence>
<sequence length="60" mass="6536">MHDRPILRGDQPASDLPTLGKYHEAFSHPCTISCLRRDSDDGGDSECRSSINDAARPGPI</sequence>
<evidence type="ECO:0000313" key="3">
    <source>
        <dbReference type="Proteomes" id="UP000001025"/>
    </source>
</evidence>
<dbReference type="InParanoid" id="Q7UTN0"/>
<name>Q7UTN0_RHOBA</name>
<protein>
    <submittedName>
        <fullName evidence="2">Uncharacterized protein</fullName>
    </submittedName>
</protein>
<accession>Q7UTN0</accession>
<dbReference type="AlphaFoldDB" id="Q7UTN0"/>